<accession>A0A6N6MP54</accession>
<dbReference type="RefSeq" id="WP_150964303.1">
    <property type="nucleotide sequence ID" value="NZ_VZZJ01000011.1"/>
</dbReference>
<dbReference type="AlphaFoldDB" id="A0A6N6MP54"/>
<keyword evidence="3" id="KW-1185">Reference proteome</keyword>
<evidence type="ECO:0008006" key="4">
    <source>
        <dbReference type="Google" id="ProtNLM"/>
    </source>
</evidence>
<feature type="transmembrane region" description="Helical" evidence="1">
    <location>
        <begin position="343"/>
        <end position="363"/>
    </location>
</feature>
<gene>
    <name evidence="2" type="ORF">F6X51_14025</name>
</gene>
<feature type="transmembrane region" description="Helical" evidence="1">
    <location>
        <begin position="310"/>
        <end position="331"/>
    </location>
</feature>
<dbReference type="EMBL" id="VZZJ01000011">
    <property type="protein sequence ID" value="KAB1072727.1"/>
    <property type="molecule type" value="Genomic_DNA"/>
</dbReference>
<feature type="transmembrane region" description="Helical" evidence="1">
    <location>
        <begin position="375"/>
        <end position="392"/>
    </location>
</feature>
<organism evidence="2 3">
    <name type="scientific">Methylobacterium planeticum</name>
    <dbReference type="NCBI Taxonomy" id="2615211"/>
    <lineage>
        <taxon>Bacteria</taxon>
        <taxon>Pseudomonadati</taxon>
        <taxon>Pseudomonadota</taxon>
        <taxon>Alphaproteobacteria</taxon>
        <taxon>Hyphomicrobiales</taxon>
        <taxon>Methylobacteriaceae</taxon>
        <taxon>Methylobacterium</taxon>
    </lineage>
</organism>
<protein>
    <recommendedName>
        <fullName evidence="4">Glycosyltransferase RgtA/B/C/D-like domain-containing protein</fullName>
    </recommendedName>
</protein>
<feature type="transmembrane region" description="Helical" evidence="1">
    <location>
        <begin position="104"/>
        <end position="124"/>
    </location>
</feature>
<evidence type="ECO:0000313" key="3">
    <source>
        <dbReference type="Proteomes" id="UP000441523"/>
    </source>
</evidence>
<keyword evidence="1" id="KW-0472">Membrane</keyword>
<proteinExistence type="predicted"/>
<feature type="transmembrane region" description="Helical" evidence="1">
    <location>
        <begin position="192"/>
        <end position="218"/>
    </location>
</feature>
<dbReference type="Proteomes" id="UP000441523">
    <property type="component" value="Unassembled WGS sequence"/>
</dbReference>
<sequence length="514" mass="54817">MTGAPAPTRRLPALRGWIGAGLALTGLLFLIDTGSLLRAAVAVLPYPYEFNYGEGIVWQQLRTMLDGRAYAPLTAFPAIVYHYPPVYYLTSGAFAHGLDVDALVAGRLVSLLATLASAVLVGILTRDAIGRGESRAVRRACAGLAGLSCFVAAPVVNWAPLMRVDMLACAFSLAGLVLAVRALERPRLVEAAALAFVLAVYTKQVSIAAPAAAFLVLYRVRPERAWRLLAGCVAMGSAALVILCALTDGGFVRHVFLYNVNRIDPQRILYVPLLIGQQVFLVAAAVLGATRTWPQFRNAWAARDGAGREGTALLLAGTYLAIKTLLLPMVIKVGSAENYFTEWSYAVAVFVGLGLRPAVATALHRTGASRARPGPILVFLVLAGLPAQAILAPRWDARIAAAQAETDAKDRLTSLIRAADRPVISDDMTLPIRAGRDVLWEPAIAAELAHTGLYDEAAFVAMVRAGAFGFFATTGQRGDPLFDQRYNPPVAEAMDAAYPVKRQVGSLTVHLPAP</sequence>
<reference evidence="2 3" key="1">
    <citation type="submission" date="2019-09" db="EMBL/GenBank/DDBJ databases">
        <title>YIM 132548 draft genome.</title>
        <authorList>
            <person name="Jiang L."/>
        </authorList>
    </citation>
    <scope>NUCLEOTIDE SEQUENCE [LARGE SCALE GENOMIC DNA]</scope>
    <source>
        <strain evidence="2 3">YIM 132548</strain>
    </source>
</reference>
<evidence type="ECO:0000313" key="2">
    <source>
        <dbReference type="EMBL" id="KAB1072727.1"/>
    </source>
</evidence>
<evidence type="ECO:0000256" key="1">
    <source>
        <dbReference type="SAM" id="Phobius"/>
    </source>
</evidence>
<keyword evidence="1" id="KW-0812">Transmembrane</keyword>
<name>A0A6N6MP54_9HYPH</name>
<feature type="transmembrane region" description="Helical" evidence="1">
    <location>
        <begin position="136"/>
        <end position="155"/>
    </location>
</feature>
<feature type="transmembrane region" description="Helical" evidence="1">
    <location>
        <begin position="224"/>
        <end position="247"/>
    </location>
</feature>
<comment type="caution">
    <text evidence="2">The sequence shown here is derived from an EMBL/GenBank/DDBJ whole genome shotgun (WGS) entry which is preliminary data.</text>
</comment>
<keyword evidence="1" id="KW-1133">Transmembrane helix</keyword>
<feature type="transmembrane region" description="Helical" evidence="1">
    <location>
        <begin position="268"/>
        <end position="290"/>
    </location>
</feature>